<dbReference type="PANTHER" id="PTHR42951:SF4">
    <property type="entry name" value="ACYL-COENZYME A THIOESTERASE MBLAC2"/>
    <property type="match status" value="1"/>
</dbReference>
<evidence type="ECO:0000313" key="3">
    <source>
        <dbReference type="Proteomes" id="UP000078447"/>
    </source>
</evidence>
<dbReference type="RefSeq" id="WP_028107048.1">
    <property type="nucleotide sequence ID" value="NZ_LVVL01000016.1"/>
</dbReference>
<feature type="domain" description="Metallo-beta-lactamase" evidence="1">
    <location>
        <begin position="21"/>
        <end position="221"/>
    </location>
</feature>
<dbReference type="Pfam" id="PF00753">
    <property type="entry name" value="Lactamase_B"/>
    <property type="match status" value="1"/>
</dbReference>
<name>A0ABX2V6A1_9BACL</name>
<dbReference type="PANTHER" id="PTHR42951">
    <property type="entry name" value="METALLO-BETA-LACTAMASE DOMAIN-CONTAINING"/>
    <property type="match status" value="1"/>
</dbReference>
<dbReference type="InterPro" id="IPR036866">
    <property type="entry name" value="RibonucZ/Hydroxyglut_hydro"/>
</dbReference>
<dbReference type="Gene3D" id="3.60.15.10">
    <property type="entry name" value="Ribonuclease Z/Hydroxyacylglutathione hydrolase-like"/>
    <property type="match status" value="1"/>
</dbReference>
<dbReference type="SUPFAM" id="SSF56281">
    <property type="entry name" value="Metallo-hydrolase/oxidoreductase"/>
    <property type="match status" value="1"/>
</dbReference>
<keyword evidence="3" id="KW-1185">Reference proteome</keyword>
<dbReference type="GO" id="GO:0016787">
    <property type="term" value="F:hydrolase activity"/>
    <property type="evidence" value="ECO:0007669"/>
    <property type="project" value="UniProtKB-KW"/>
</dbReference>
<organism evidence="2 3">
    <name type="scientific">Exiguobacterium undae</name>
    <dbReference type="NCBI Taxonomy" id="169177"/>
    <lineage>
        <taxon>Bacteria</taxon>
        <taxon>Bacillati</taxon>
        <taxon>Bacillota</taxon>
        <taxon>Bacilli</taxon>
        <taxon>Bacillales</taxon>
        <taxon>Bacillales Family XII. Incertae Sedis</taxon>
        <taxon>Exiguobacterium</taxon>
    </lineage>
</organism>
<proteinExistence type="predicted"/>
<reference evidence="2 3" key="1">
    <citation type="submission" date="2016-03" db="EMBL/GenBank/DDBJ databases">
        <authorList>
            <person name="Cho S.-Y."/>
            <person name="Lim S."/>
            <person name="Kim H."/>
            <person name="Soh E.H."/>
            <person name="Moon J.S."/>
        </authorList>
    </citation>
    <scope>NUCLEOTIDE SEQUENCE [LARGE SCALE GENOMIC DNA]</scope>
    <source>
        <strain evidence="2 3">KCTC 3810</strain>
    </source>
</reference>
<dbReference type="EMBL" id="LVVL01000016">
    <property type="protein sequence ID" value="OAN10755.1"/>
    <property type="molecule type" value="Genomic_DNA"/>
</dbReference>
<keyword evidence="2" id="KW-0378">Hydrolase</keyword>
<evidence type="ECO:0000259" key="1">
    <source>
        <dbReference type="SMART" id="SM00849"/>
    </source>
</evidence>
<protein>
    <submittedName>
        <fullName evidence="2">Zn-dependent hydrolase</fullName>
    </submittedName>
</protein>
<dbReference type="SMART" id="SM00849">
    <property type="entry name" value="Lactamase_B"/>
    <property type="match status" value="1"/>
</dbReference>
<evidence type="ECO:0000313" key="2">
    <source>
        <dbReference type="EMBL" id="OAN10755.1"/>
    </source>
</evidence>
<dbReference type="InterPro" id="IPR050855">
    <property type="entry name" value="NDM-1-like"/>
</dbReference>
<dbReference type="Proteomes" id="UP000078447">
    <property type="component" value="Unassembled WGS sequence"/>
</dbReference>
<dbReference type="InterPro" id="IPR001279">
    <property type="entry name" value="Metallo-B-lactamas"/>
</dbReference>
<comment type="caution">
    <text evidence="2">The sequence shown here is derived from an EMBL/GenBank/DDBJ whole genome shotgun (WGS) entry which is preliminary data.</text>
</comment>
<gene>
    <name evidence="2" type="ORF">A3783_13080</name>
</gene>
<accession>A0ABX2V6A1</accession>
<sequence>MQQFKQLTDRIWYQTPVSETDRPIVAVITGDERNLVIDAGNSSRHAALFVDEMEQQGLGKPDLVALTHWHWDHVFGMKQMAVPTIATNRTVDEMRKMIDYDWSDEALAERIQQGIEIPFCADAIKLEFGATRDIELVLPTIRFTGELEIDLGGVTCLLRQVENDHSPGSALVFVPQDRVLFLGDAMYADIFSAKWNYTVEQTTRLLDVIAEYDADYYVWSHGEAMPKDTFEQEVHVLRHIIEVTKQAEGHVSEMRRLYRELVGRDLTTDEEETLVFFANGAKK</sequence>